<dbReference type="OrthoDB" id="3236040at2759"/>
<keyword evidence="3" id="KW-1185">Reference proteome</keyword>
<dbReference type="Proteomes" id="UP000567179">
    <property type="component" value="Unassembled WGS sequence"/>
</dbReference>
<name>A0A8H5BXC6_9AGAR</name>
<dbReference type="EMBL" id="JAACJJ010000001">
    <property type="protein sequence ID" value="KAF5330751.1"/>
    <property type="molecule type" value="Genomic_DNA"/>
</dbReference>
<evidence type="ECO:0000313" key="3">
    <source>
        <dbReference type="Proteomes" id="UP000567179"/>
    </source>
</evidence>
<feature type="region of interest" description="Disordered" evidence="1">
    <location>
        <begin position="174"/>
        <end position="200"/>
    </location>
</feature>
<protein>
    <submittedName>
        <fullName evidence="2">Uncharacterized protein</fullName>
    </submittedName>
</protein>
<feature type="compositionally biased region" description="Low complexity" evidence="1">
    <location>
        <begin position="174"/>
        <end position="190"/>
    </location>
</feature>
<evidence type="ECO:0000256" key="1">
    <source>
        <dbReference type="SAM" id="MobiDB-lite"/>
    </source>
</evidence>
<gene>
    <name evidence="2" type="ORF">D9619_005320</name>
</gene>
<dbReference type="AlphaFoldDB" id="A0A8H5BXC6"/>
<comment type="caution">
    <text evidence="2">The sequence shown here is derived from an EMBL/GenBank/DDBJ whole genome shotgun (WGS) entry which is preliminary data.</text>
</comment>
<accession>A0A8H5BXC6</accession>
<proteinExistence type="predicted"/>
<evidence type="ECO:0000313" key="2">
    <source>
        <dbReference type="EMBL" id="KAF5330751.1"/>
    </source>
</evidence>
<organism evidence="2 3">
    <name type="scientific">Psilocybe cf. subviscida</name>
    <dbReference type="NCBI Taxonomy" id="2480587"/>
    <lineage>
        <taxon>Eukaryota</taxon>
        <taxon>Fungi</taxon>
        <taxon>Dikarya</taxon>
        <taxon>Basidiomycota</taxon>
        <taxon>Agaricomycotina</taxon>
        <taxon>Agaricomycetes</taxon>
        <taxon>Agaricomycetidae</taxon>
        <taxon>Agaricales</taxon>
        <taxon>Agaricineae</taxon>
        <taxon>Strophariaceae</taxon>
        <taxon>Psilocybe</taxon>
    </lineage>
</organism>
<reference evidence="2 3" key="1">
    <citation type="journal article" date="2020" name="ISME J.">
        <title>Uncovering the hidden diversity of litter-decomposition mechanisms in mushroom-forming fungi.</title>
        <authorList>
            <person name="Floudas D."/>
            <person name="Bentzer J."/>
            <person name="Ahren D."/>
            <person name="Johansson T."/>
            <person name="Persson P."/>
            <person name="Tunlid A."/>
        </authorList>
    </citation>
    <scope>NUCLEOTIDE SEQUENCE [LARGE SCALE GENOMIC DNA]</scope>
    <source>
        <strain evidence="2 3">CBS 101986</strain>
    </source>
</reference>
<sequence>MPSLRRTASTPAVPRSSPYTLAVRGNAAHRRSSGSETSGRRVLADIDWWTVTEGQRADTAVEDNQENDADDAGNRALILQETSSIELSPLLLSTSIHIAYVEPSNDESTPLPWVGAPEDVRAEYHIFLVRLLTVSRAREQTSIPISQFSNLSLAPQTPTRATIGIDASLPTSPALSTSSLDAPSSPGSDGVRTPPMGSPIGRRVADAFPVDVLDASFQTMQSVRRGQYASLSSRSPAPGLRRSFTEPRIEYSFLGIAEPFSDPKKYADFTISPLSCAPVFFN</sequence>